<feature type="coiled-coil region" evidence="6">
    <location>
        <begin position="25"/>
        <end position="52"/>
    </location>
</feature>
<dbReference type="Proteomes" id="UP000054321">
    <property type="component" value="Unassembled WGS sequence"/>
</dbReference>
<evidence type="ECO:0000256" key="3">
    <source>
        <dbReference type="ARBA" id="ARBA00022771"/>
    </source>
</evidence>
<dbReference type="InterPro" id="IPR036236">
    <property type="entry name" value="Znf_C2H2_sf"/>
</dbReference>
<dbReference type="OrthoDB" id="21416at2759"/>
<reference evidence="8 9" key="1">
    <citation type="submission" date="2014-04" db="EMBL/GenBank/DDBJ databases">
        <authorList>
            <consortium name="DOE Joint Genome Institute"/>
            <person name="Kuo A."/>
            <person name="Martino E."/>
            <person name="Perotto S."/>
            <person name="Kohler A."/>
            <person name="Nagy L.G."/>
            <person name="Floudas D."/>
            <person name="Copeland A."/>
            <person name="Barry K.W."/>
            <person name="Cichocki N."/>
            <person name="Veneault-Fourrey C."/>
            <person name="LaButti K."/>
            <person name="Lindquist E.A."/>
            <person name="Lipzen A."/>
            <person name="Lundell T."/>
            <person name="Morin E."/>
            <person name="Murat C."/>
            <person name="Sun H."/>
            <person name="Tunlid A."/>
            <person name="Henrissat B."/>
            <person name="Grigoriev I.V."/>
            <person name="Hibbett D.S."/>
            <person name="Martin F."/>
            <person name="Nordberg H.P."/>
            <person name="Cantor M.N."/>
            <person name="Hua S.X."/>
        </authorList>
    </citation>
    <scope>NUCLEOTIDE SEQUENCE [LARGE SCALE GENOMIC DNA]</scope>
    <source>
        <strain evidence="8 9">Zn</strain>
    </source>
</reference>
<evidence type="ECO:0000256" key="4">
    <source>
        <dbReference type="ARBA" id="ARBA00022833"/>
    </source>
</evidence>
<dbReference type="EMBL" id="KN832871">
    <property type="protein sequence ID" value="KIN06358.1"/>
    <property type="molecule type" value="Genomic_DNA"/>
</dbReference>
<name>A0A0C3DW85_OIDMZ</name>
<dbReference type="SUPFAM" id="SSF57667">
    <property type="entry name" value="beta-beta-alpha zinc fingers"/>
    <property type="match status" value="1"/>
</dbReference>
<dbReference type="SMART" id="SM00355">
    <property type="entry name" value="ZnF_C2H2"/>
    <property type="match status" value="4"/>
</dbReference>
<gene>
    <name evidence="8" type="ORF">OIDMADRAFT_176437</name>
</gene>
<dbReference type="InterPro" id="IPR056884">
    <property type="entry name" value="NPHP3-like_N"/>
</dbReference>
<evidence type="ECO:0000313" key="9">
    <source>
        <dbReference type="Proteomes" id="UP000054321"/>
    </source>
</evidence>
<dbReference type="PROSITE" id="PS50157">
    <property type="entry name" value="ZINC_FINGER_C2H2_2"/>
    <property type="match status" value="2"/>
</dbReference>
<dbReference type="PANTHER" id="PTHR10039:SF14">
    <property type="entry name" value="NACHT DOMAIN-CONTAINING PROTEIN"/>
    <property type="match status" value="1"/>
</dbReference>
<sequence length="963" mass="111650">MATLEDGFNLVLADFKKRLKPDERANFEFTKLNDLELAMKDLQERQRKSKTAQNLTRIQPFLQAMMQYKEIIEVYLNASSLLCFVWGPMKFILLIASNWAKSYDILLDTYRHFAENFPLLMQYRSMFQENDHMKKILVWIYEDILKFHLRALRVFTRPTWQQFFNATWKDFQESFKPILNDIARHRELIESKANLTQIQESRDARLQSQASFAALEREQNLAKMLSVVNWLSAADTALDHEDFASRRQFTPDSGRWILEEPKVKDWLDPANSSVPIFWLNGIPGAGKTILASLVVEECLNLADAKKDQVSLAYFYCRDQDSQRNRFPSVAKSILSQLLQQNPDILAYLYDECLKSAKVTLASAHDCAKILDTGLQAAPKTFIVIDGIDECEQKERRAMLNFFVSKINDCEPGKIRAFFISQELNDIKAILYNSEILRLNEQHSKLDIRNYTIKRATDIQERFKLMPDMAKDHIVQLVCEGSDGMFLFAKLVLENLYDQQNLEDVYKEMHPDIFPRGFEQAYARIVNRIFENPNLAQRRTARQLLSWITCAIRPLKWQEIQGATSIDVEHGLVNFEGRQLPDHVREICGSLVDVLPGNRIHLVHKTARQYLIHSKFIDEHKEELLLAVLCIRYLTFECFDATISEDAMRQFLMKGSYAFLDYASLHWNHHLEAAIRFGNSDELCRSADLRIAINDFFEMYNPGPMESSDVQKEYLQSCKSIEKADYYEPLVFLLCHAKTNRIKEEKLEALGALGVIVARVRAILEGLYTRTGRQGAQILDPSTKQNPNDFYGANWYKCSRHACYYFHEGFSNERGLSQHTNRHEKPFCCTEIGCTRMYIGWATQKELKKHIGQYHPDPAAFAWKFPHVKKPPSVFQCNLCTKQFTRANILKTHQLRGHGNERPFVCTTCGKGFVRKYECDRHASTHVRNSVEQPVTVPEDQVIIESSEHEDGSNEFRNDSSLLD</sequence>
<keyword evidence="3 5" id="KW-0863">Zinc-finger</keyword>
<evidence type="ECO:0000259" key="7">
    <source>
        <dbReference type="PROSITE" id="PS50157"/>
    </source>
</evidence>
<dbReference type="Pfam" id="PF24809">
    <property type="entry name" value="DUF7708"/>
    <property type="match status" value="1"/>
</dbReference>
<dbReference type="InParanoid" id="A0A0C3DW85"/>
<dbReference type="Pfam" id="PF22939">
    <property type="entry name" value="WHD_GPIID"/>
    <property type="match status" value="1"/>
</dbReference>
<keyword evidence="1" id="KW-0479">Metal-binding</keyword>
<dbReference type="PROSITE" id="PS00028">
    <property type="entry name" value="ZINC_FINGER_C2H2_1"/>
    <property type="match status" value="2"/>
</dbReference>
<dbReference type="Gene3D" id="3.40.50.300">
    <property type="entry name" value="P-loop containing nucleotide triphosphate hydrolases"/>
    <property type="match status" value="1"/>
</dbReference>
<evidence type="ECO:0000256" key="6">
    <source>
        <dbReference type="SAM" id="Coils"/>
    </source>
</evidence>
<reference evidence="9" key="2">
    <citation type="submission" date="2015-01" db="EMBL/GenBank/DDBJ databases">
        <title>Evolutionary Origins and Diversification of the Mycorrhizal Mutualists.</title>
        <authorList>
            <consortium name="DOE Joint Genome Institute"/>
            <consortium name="Mycorrhizal Genomics Consortium"/>
            <person name="Kohler A."/>
            <person name="Kuo A."/>
            <person name="Nagy L.G."/>
            <person name="Floudas D."/>
            <person name="Copeland A."/>
            <person name="Barry K.W."/>
            <person name="Cichocki N."/>
            <person name="Veneault-Fourrey C."/>
            <person name="LaButti K."/>
            <person name="Lindquist E.A."/>
            <person name="Lipzen A."/>
            <person name="Lundell T."/>
            <person name="Morin E."/>
            <person name="Murat C."/>
            <person name="Riley R."/>
            <person name="Ohm R."/>
            <person name="Sun H."/>
            <person name="Tunlid A."/>
            <person name="Henrissat B."/>
            <person name="Grigoriev I.V."/>
            <person name="Hibbett D.S."/>
            <person name="Martin F."/>
        </authorList>
    </citation>
    <scope>NUCLEOTIDE SEQUENCE [LARGE SCALE GENOMIC DNA]</scope>
    <source>
        <strain evidence="9">Zn</strain>
    </source>
</reference>
<dbReference type="HOGENOM" id="CLU_002406_3_0_1"/>
<dbReference type="FunFam" id="3.30.160.60:FF:000100">
    <property type="entry name" value="Zinc finger 45-like"/>
    <property type="match status" value="1"/>
</dbReference>
<dbReference type="Pfam" id="PF24883">
    <property type="entry name" value="NPHP3_N"/>
    <property type="match status" value="1"/>
</dbReference>
<organism evidence="8 9">
    <name type="scientific">Oidiodendron maius (strain Zn)</name>
    <dbReference type="NCBI Taxonomy" id="913774"/>
    <lineage>
        <taxon>Eukaryota</taxon>
        <taxon>Fungi</taxon>
        <taxon>Dikarya</taxon>
        <taxon>Ascomycota</taxon>
        <taxon>Pezizomycotina</taxon>
        <taxon>Leotiomycetes</taxon>
        <taxon>Leotiomycetes incertae sedis</taxon>
        <taxon>Myxotrichaceae</taxon>
        <taxon>Oidiodendron</taxon>
    </lineage>
</organism>
<keyword evidence="4" id="KW-0862">Zinc</keyword>
<dbReference type="InterPro" id="IPR054471">
    <property type="entry name" value="GPIID_WHD"/>
</dbReference>
<feature type="domain" description="C2H2-type" evidence="7">
    <location>
        <begin position="903"/>
        <end position="930"/>
    </location>
</feature>
<evidence type="ECO:0000313" key="8">
    <source>
        <dbReference type="EMBL" id="KIN06358.1"/>
    </source>
</evidence>
<dbReference type="GO" id="GO:0008270">
    <property type="term" value="F:zinc ion binding"/>
    <property type="evidence" value="ECO:0007669"/>
    <property type="project" value="UniProtKB-KW"/>
</dbReference>
<protein>
    <recommendedName>
        <fullName evidence="7">C2H2-type domain-containing protein</fullName>
    </recommendedName>
</protein>
<dbReference type="Gene3D" id="3.30.160.60">
    <property type="entry name" value="Classic Zinc Finger"/>
    <property type="match status" value="2"/>
</dbReference>
<dbReference type="STRING" id="913774.A0A0C3DW85"/>
<evidence type="ECO:0000256" key="1">
    <source>
        <dbReference type="ARBA" id="ARBA00022723"/>
    </source>
</evidence>
<proteinExistence type="predicted"/>
<dbReference type="InterPro" id="IPR056125">
    <property type="entry name" value="DUF7708"/>
</dbReference>
<dbReference type="SUPFAM" id="SSF52540">
    <property type="entry name" value="P-loop containing nucleoside triphosphate hydrolases"/>
    <property type="match status" value="1"/>
</dbReference>
<dbReference type="InterPro" id="IPR013087">
    <property type="entry name" value="Znf_C2H2_type"/>
</dbReference>
<dbReference type="AlphaFoldDB" id="A0A0C3DW85"/>
<feature type="domain" description="C2H2-type" evidence="7">
    <location>
        <begin position="874"/>
        <end position="902"/>
    </location>
</feature>
<evidence type="ECO:0000256" key="5">
    <source>
        <dbReference type="PROSITE-ProRule" id="PRU00042"/>
    </source>
</evidence>
<keyword evidence="9" id="KW-1185">Reference proteome</keyword>
<dbReference type="PANTHER" id="PTHR10039">
    <property type="entry name" value="AMELOGENIN"/>
    <property type="match status" value="1"/>
</dbReference>
<accession>A0A0C3DW85</accession>
<dbReference type="InterPro" id="IPR027417">
    <property type="entry name" value="P-loop_NTPase"/>
</dbReference>
<evidence type="ECO:0000256" key="2">
    <source>
        <dbReference type="ARBA" id="ARBA00022737"/>
    </source>
</evidence>
<keyword evidence="6" id="KW-0175">Coiled coil</keyword>
<keyword evidence="2" id="KW-0677">Repeat</keyword>